<dbReference type="KEGG" id="hnv:DDQ68_21725"/>
<reference evidence="3" key="1">
    <citation type="submission" date="2018-04" db="EMBL/GenBank/DDBJ databases">
        <title>Complete genome of Antarctic heterotrophic bacterium Hymenobacter nivis.</title>
        <authorList>
            <person name="Terashima M."/>
        </authorList>
    </citation>
    <scope>NUCLEOTIDE SEQUENCE [LARGE SCALE GENOMIC DNA]</scope>
    <source>
        <strain evidence="3">NBRC 111535</strain>
    </source>
</reference>
<dbReference type="InterPro" id="IPR003346">
    <property type="entry name" value="Transposase_20"/>
</dbReference>
<dbReference type="AlphaFoldDB" id="A0A2Z3GN14"/>
<sequence length="107" mass="11667">MIAQQHLLAHQPKALDQDLADLLKAEPELARKLGPLTSIPGVGLTTAIVVVAKTNGFVLVENERQLASYAGLDMVQHQSGLSARAMRISRWGNVRLRTALYLPASRQ</sequence>
<keyword evidence="3" id="KW-1185">Reference proteome</keyword>
<proteinExistence type="predicted"/>
<evidence type="ECO:0000259" key="1">
    <source>
        <dbReference type="Pfam" id="PF02371"/>
    </source>
</evidence>
<dbReference type="Proteomes" id="UP000245999">
    <property type="component" value="Chromosome"/>
</dbReference>
<dbReference type="GO" id="GO:0004803">
    <property type="term" value="F:transposase activity"/>
    <property type="evidence" value="ECO:0007669"/>
    <property type="project" value="InterPro"/>
</dbReference>
<dbReference type="GO" id="GO:0006313">
    <property type="term" value="P:DNA transposition"/>
    <property type="evidence" value="ECO:0007669"/>
    <property type="project" value="InterPro"/>
</dbReference>
<feature type="domain" description="Transposase IS116/IS110/IS902 C-terminal" evidence="1">
    <location>
        <begin position="36"/>
        <end position="104"/>
    </location>
</feature>
<dbReference type="OrthoDB" id="964423at2"/>
<organism evidence="2 3">
    <name type="scientific">Hymenobacter nivis</name>
    <dbReference type="NCBI Taxonomy" id="1850093"/>
    <lineage>
        <taxon>Bacteria</taxon>
        <taxon>Pseudomonadati</taxon>
        <taxon>Bacteroidota</taxon>
        <taxon>Cytophagia</taxon>
        <taxon>Cytophagales</taxon>
        <taxon>Hymenobacteraceae</taxon>
        <taxon>Hymenobacter</taxon>
    </lineage>
</organism>
<gene>
    <name evidence="2" type="ORF">DDQ68_21725</name>
</gene>
<accession>A0A2Z3GN14</accession>
<evidence type="ECO:0000313" key="3">
    <source>
        <dbReference type="Proteomes" id="UP000245999"/>
    </source>
</evidence>
<dbReference type="PANTHER" id="PTHR33055">
    <property type="entry name" value="TRANSPOSASE FOR INSERTION SEQUENCE ELEMENT IS1111A"/>
    <property type="match status" value="1"/>
</dbReference>
<dbReference type="Pfam" id="PF02371">
    <property type="entry name" value="Transposase_20"/>
    <property type="match status" value="1"/>
</dbReference>
<dbReference type="PANTHER" id="PTHR33055:SF3">
    <property type="entry name" value="PUTATIVE TRANSPOSASE FOR IS117-RELATED"/>
    <property type="match status" value="1"/>
</dbReference>
<dbReference type="InterPro" id="IPR047650">
    <property type="entry name" value="Transpos_IS110"/>
</dbReference>
<dbReference type="GO" id="GO:0003677">
    <property type="term" value="F:DNA binding"/>
    <property type="evidence" value="ECO:0007669"/>
    <property type="project" value="InterPro"/>
</dbReference>
<name>A0A2Z3GN14_9BACT</name>
<protein>
    <recommendedName>
        <fullName evidence="1">Transposase IS116/IS110/IS902 C-terminal domain-containing protein</fullName>
    </recommendedName>
</protein>
<evidence type="ECO:0000313" key="2">
    <source>
        <dbReference type="EMBL" id="AWM35153.1"/>
    </source>
</evidence>
<dbReference type="EMBL" id="CP029145">
    <property type="protein sequence ID" value="AWM35153.1"/>
    <property type="molecule type" value="Genomic_DNA"/>
</dbReference>